<dbReference type="Proteomes" id="UP001597533">
    <property type="component" value="Unassembled WGS sequence"/>
</dbReference>
<dbReference type="InterPro" id="IPR036873">
    <property type="entry name" value="Rhodanese-like_dom_sf"/>
</dbReference>
<dbReference type="Pfam" id="PF00581">
    <property type="entry name" value="Rhodanese"/>
    <property type="match status" value="1"/>
</dbReference>
<sequence>MKNLSLVLVFVIAFISLNCKNDVDDEIKLVSTEEMQTILKMDEVQLVDVRTPEEFSGGYIKNAQNIDFMSPTFEQDILKLDKEKPVVLYCHSGRRSANCAQKLKDAGFKKIYDLEGGISTWKHEGLAVEH</sequence>
<dbReference type="Gene3D" id="3.40.250.10">
    <property type="entry name" value="Rhodanese-like domain"/>
    <property type="match status" value="1"/>
</dbReference>
<evidence type="ECO:0000259" key="1">
    <source>
        <dbReference type="PROSITE" id="PS50206"/>
    </source>
</evidence>
<proteinExistence type="predicted"/>
<gene>
    <name evidence="2" type="ORF">ACFS5M_12400</name>
</gene>
<comment type="caution">
    <text evidence="2">The sequence shown here is derived from an EMBL/GenBank/DDBJ whole genome shotgun (WGS) entry which is preliminary data.</text>
</comment>
<protein>
    <submittedName>
        <fullName evidence="2">Rhodanese-like domain-containing protein</fullName>
    </submittedName>
</protein>
<evidence type="ECO:0000313" key="2">
    <source>
        <dbReference type="EMBL" id="MFD2824474.1"/>
    </source>
</evidence>
<organism evidence="2 3">
    <name type="scientific">Lacinutrix iliipiscaria</name>
    <dbReference type="NCBI Taxonomy" id="1230532"/>
    <lineage>
        <taxon>Bacteria</taxon>
        <taxon>Pseudomonadati</taxon>
        <taxon>Bacteroidota</taxon>
        <taxon>Flavobacteriia</taxon>
        <taxon>Flavobacteriales</taxon>
        <taxon>Flavobacteriaceae</taxon>
        <taxon>Lacinutrix</taxon>
    </lineage>
</organism>
<keyword evidence="3" id="KW-1185">Reference proteome</keyword>
<dbReference type="SMART" id="SM00450">
    <property type="entry name" value="RHOD"/>
    <property type="match status" value="1"/>
</dbReference>
<dbReference type="InterPro" id="IPR050229">
    <property type="entry name" value="GlpE_sulfurtransferase"/>
</dbReference>
<feature type="domain" description="Rhodanese" evidence="1">
    <location>
        <begin position="40"/>
        <end position="130"/>
    </location>
</feature>
<dbReference type="RefSeq" id="WP_183489987.1">
    <property type="nucleotide sequence ID" value="NZ_JBHUOV010000011.1"/>
</dbReference>
<dbReference type="InterPro" id="IPR001763">
    <property type="entry name" value="Rhodanese-like_dom"/>
</dbReference>
<evidence type="ECO:0000313" key="3">
    <source>
        <dbReference type="Proteomes" id="UP001597533"/>
    </source>
</evidence>
<dbReference type="CDD" id="cd00158">
    <property type="entry name" value="RHOD"/>
    <property type="match status" value="1"/>
</dbReference>
<dbReference type="SUPFAM" id="SSF52821">
    <property type="entry name" value="Rhodanese/Cell cycle control phosphatase"/>
    <property type="match status" value="1"/>
</dbReference>
<reference evidence="3" key="1">
    <citation type="journal article" date="2019" name="Int. J. Syst. Evol. Microbiol.">
        <title>The Global Catalogue of Microorganisms (GCM) 10K type strain sequencing project: providing services to taxonomists for standard genome sequencing and annotation.</title>
        <authorList>
            <consortium name="The Broad Institute Genomics Platform"/>
            <consortium name="The Broad Institute Genome Sequencing Center for Infectious Disease"/>
            <person name="Wu L."/>
            <person name="Ma J."/>
        </authorList>
    </citation>
    <scope>NUCLEOTIDE SEQUENCE [LARGE SCALE GENOMIC DNA]</scope>
    <source>
        <strain evidence="3">KCTC 32141</strain>
    </source>
</reference>
<name>A0ABW5WRA0_9FLAO</name>
<dbReference type="PANTHER" id="PTHR43031">
    <property type="entry name" value="FAD-DEPENDENT OXIDOREDUCTASE"/>
    <property type="match status" value="1"/>
</dbReference>
<dbReference type="EMBL" id="JBHUOV010000011">
    <property type="protein sequence ID" value="MFD2824474.1"/>
    <property type="molecule type" value="Genomic_DNA"/>
</dbReference>
<accession>A0ABW5WRA0</accession>
<dbReference type="PROSITE" id="PS50206">
    <property type="entry name" value="RHODANESE_3"/>
    <property type="match status" value="1"/>
</dbReference>
<dbReference type="PANTHER" id="PTHR43031:SF1">
    <property type="entry name" value="PYRIDINE NUCLEOTIDE-DISULPHIDE OXIDOREDUCTASE"/>
    <property type="match status" value="1"/>
</dbReference>